<dbReference type="PANTHER" id="PTHR28181">
    <property type="entry name" value="UPF0655 PROTEIN YCR015C"/>
    <property type="match status" value="1"/>
</dbReference>
<sequence length="324" mass="36474">MATLRRTLPRPVHLILDWDGTLTKKDTLSILGNLPKARDARLGIPHTPSHHWNDDFLKPYMDDYGRHKQSSSLYPTAADPEKYSQWLASLRTVEYNSAERVSDSGFFCGVNEIDVTTVAHEALDAGEMQLRNGWLDLFNMFLPAASPPLGSRISILSVNWSATFIRSSLRQAAARYLQDGDGRQQLMVYVGGMEIQANEIEGLGSVERGSSGRLVGTVRTAADKLQHRPIVRKPGHASERPIDVYVGDSATDYECLRHATIGIWLCDCAETEYEQKLKETFKPLELEIRPIDQFRSHADSGLCWASDLGQVAKLLERLQHWREQ</sequence>
<evidence type="ECO:0000313" key="1">
    <source>
        <dbReference type="EMBL" id="KAK4540286.1"/>
    </source>
</evidence>
<protein>
    <submittedName>
        <fullName evidence="1">Uncharacterized protein</fullName>
    </submittedName>
</protein>
<dbReference type="InterPro" id="IPR036412">
    <property type="entry name" value="HAD-like_sf"/>
</dbReference>
<proteinExistence type="predicted"/>
<dbReference type="EMBL" id="JAVFHQ010000070">
    <property type="protein sequence ID" value="KAK4540286.1"/>
    <property type="molecule type" value="Genomic_DNA"/>
</dbReference>
<dbReference type="Gene3D" id="3.40.50.1000">
    <property type="entry name" value="HAD superfamily/HAD-like"/>
    <property type="match status" value="1"/>
</dbReference>
<keyword evidence="2" id="KW-1185">Reference proteome</keyword>
<dbReference type="PANTHER" id="PTHR28181:SF1">
    <property type="entry name" value="COLD TOLERANCE PROTEIN 1"/>
    <property type="match status" value="1"/>
</dbReference>
<dbReference type="Proteomes" id="UP001324427">
    <property type="component" value="Unassembled WGS sequence"/>
</dbReference>
<gene>
    <name evidence="1" type="ORF">LTR36_009598</name>
</gene>
<dbReference type="AlphaFoldDB" id="A0AAV9J600"/>
<organism evidence="1 2">
    <name type="scientific">Oleoguttula mirabilis</name>
    <dbReference type="NCBI Taxonomy" id="1507867"/>
    <lineage>
        <taxon>Eukaryota</taxon>
        <taxon>Fungi</taxon>
        <taxon>Dikarya</taxon>
        <taxon>Ascomycota</taxon>
        <taxon>Pezizomycotina</taxon>
        <taxon>Dothideomycetes</taxon>
        <taxon>Dothideomycetidae</taxon>
        <taxon>Mycosphaerellales</taxon>
        <taxon>Teratosphaeriaceae</taxon>
        <taxon>Oleoguttula</taxon>
    </lineage>
</organism>
<reference evidence="1 2" key="1">
    <citation type="submission" date="2021-11" db="EMBL/GenBank/DDBJ databases">
        <title>Black yeast isolated from Biological Soil Crust.</title>
        <authorList>
            <person name="Kurbessoian T."/>
        </authorList>
    </citation>
    <scope>NUCLEOTIDE SEQUENCE [LARGE SCALE GENOMIC DNA]</scope>
    <source>
        <strain evidence="1 2">CCFEE 5522</strain>
    </source>
</reference>
<dbReference type="InterPro" id="IPR023214">
    <property type="entry name" value="HAD_sf"/>
</dbReference>
<evidence type="ECO:0000313" key="2">
    <source>
        <dbReference type="Proteomes" id="UP001324427"/>
    </source>
</evidence>
<dbReference type="SUPFAM" id="SSF56784">
    <property type="entry name" value="HAD-like"/>
    <property type="match status" value="1"/>
</dbReference>
<dbReference type="InterPro" id="IPR050849">
    <property type="entry name" value="HAD-like_hydrolase_phosphatase"/>
</dbReference>
<comment type="caution">
    <text evidence="1">The sequence shown here is derived from an EMBL/GenBank/DDBJ whole genome shotgun (WGS) entry which is preliminary data.</text>
</comment>
<name>A0AAV9J600_9PEZI</name>
<accession>A0AAV9J600</accession>